<evidence type="ECO:0000313" key="2">
    <source>
        <dbReference type="Proteomes" id="UP000789390"/>
    </source>
</evidence>
<name>A0A8J2RBL2_9CRUS</name>
<proteinExistence type="predicted"/>
<keyword evidence="2" id="KW-1185">Reference proteome</keyword>
<evidence type="ECO:0000313" key="1">
    <source>
        <dbReference type="EMBL" id="CAH0099461.1"/>
    </source>
</evidence>
<organism evidence="1 2">
    <name type="scientific">Daphnia galeata</name>
    <dbReference type="NCBI Taxonomy" id="27404"/>
    <lineage>
        <taxon>Eukaryota</taxon>
        <taxon>Metazoa</taxon>
        <taxon>Ecdysozoa</taxon>
        <taxon>Arthropoda</taxon>
        <taxon>Crustacea</taxon>
        <taxon>Branchiopoda</taxon>
        <taxon>Diplostraca</taxon>
        <taxon>Cladocera</taxon>
        <taxon>Anomopoda</taxon>
        <taxon>Daphniidae</taxon>
        <taxon>Daphnia</taxon>
    </lineage>
</organism>
<accession>A0A8J2RBL2</accession>
<sequence>MPSSRFENLREIRDENGKKSFKAECKTCCETFSFSCKKIMKTRHYKKSCPGAPGTGSGFKLQSIMEDRRKDCAARENDYFRAYEISERKKLNEVYKRLDRRTENYKKMTVLD</sequence>
<dbReference type="EMBL" id="CAKKLH010000019">
    <property type="protein sequence ID" value="CAH0099461.1"/>
    <property type="molecule type" value="Genomic_DNA"/>
</dbReference>
<protein>
    <submittedName>
        <fullName evidence="1">Uncharacterized protein</fullName>
    </submittedName>
</protein>
<dbReference type="AlphaFoldDB" id="A0A8J2RBL2"/>
<dbReference type="Proteomes" id="UP000789390">
    <property type="component" value="Unassembled WGS sequence"/>
</dbReference>
<reference evidence="1" key="1">
    <citation type="submission" date="2021-11" db="EMBL/GenBank/DDBJ databases">
        <authorList>
            <person name="Schell T."/>
        </authorList>
    </citation>
    <scope>NUCLEOTIDE SEQUENCE</scope>
    <source>
        <strain evidence="1">M5</strain>
    </source>
</reference>
<comment type="caution">
    <text evidence="1">The sequence shown here is derived from an EMBL/GenBank/DDBJ whole genome shotgun (WGS) entry which is preliminary data.</text>
</comment>
<gene>
    <name evidence="1" type="ORF">DGAL_LOCUS1600</name>
</gene>